<dbReference type="PANTHER" id="PTHR43706">
    <property type="entry name" value="NADH DEHYDROGENASE"/>
    <property type="match status" value="1"/>
</dbReference>
<dbReference type="Gene3D" id="3.50.50.100">
    <property type="match status" value="1"/>
</dbReference>
<evidence type="ECO:0000313" key="10">
    <source>
        <dbReference type="EMBL" id="MBR0562126.1"/>
    </source>
</evidence>
<dbReference type="EMBL" id="JAGQFT010000035">
    <property type="protein sequence ID" value="MBR0562126.1"/>
    <property type="molecule type" value="Genomic_DNA"/>
</dbReference>
<accession>A0A8J7VUB0</accession>
<keyword evidence="8" id="KW-1133">Transmembrane helix</keyword>
<keyword evidence="6" id="KW-0520">NAD</keyword>
<dbReference type="Proteomes" id="UP000675747">
    <property type="component" value="Unassembled WGS sequence"/>
</dbReference>
<dbReference type="InterPro" id="IPR023753">
    <property type="entry name" value="FAD/NAD-binding_dom"/>
</dbReference>
<proteinExistence type="inferred from homology"/>
<feature type="transmembrane region" description="Helical" evidence="8">
    <location>
        <begin position="368"/>
        <end position="388"/>
    </location>
</feature>
<reference evidence="10" key="2">
    <citation type="submission" date="2021-04" db="EMBL/GenBank/DDBJ databases">
        <authorList>
            <person name="Karlyshev A.V."/>
        </authorList>
    </citation>
    <scope>NUCLEOTIDE SEQUENCE</scope>
    <source>
        <strain evidence="10">LMG 29479</strain>
    </source>
</reference>
<dbReference type="PANTHER" id="PTHR43706:SF47">
    <property type="entry name" value="EXTERNAL NADH-UBIQUINONE OXIDOREDUCTASE 1, MITOCHONDRIAL-RELATED"/>
    <property type="match status" value="1"/>
</dbReference>
<evidence type="ECO:0000313" key="11">
    <source>
        <dbReference type="EMBL" id="MBS7457025.1"/>
    </source>
</evidence>
<dbReference type="GO" id="GO:0050136">
    <property type="term" value="F:NADH dehydrogenase (quinone) (non-electrogenic) activity"/>
    <property type="evidence" value="ECO:0007669"/>
    <property type="project" value="UniProtKB-EC"/>
</dbReference>
<keyword evidence="8" id="KW-0812">Transmembrane</keyword>
<dbReference type="EMBL" id="JAGQFT020000004">
    <property type="protein sequence ID" value="MBS7457025.1"/>
    <property type="molecule type" value="Genomic_DNA"/>
</dbReference>
<evidence type="ECO:0000256" key="8">
    <source>
        <dbReference type="SAM" id="Phobius"/>
    </source>
</evidence>
<keyword evidence="8" id="KW-0472">Membrane</keyword>
<feature type="domain" description="FAD/NAD(P)-binding" evidence="9">
    <location>
        <begin position="7"/>
        <end position="324"/>
    </location>
</feature>
<dbReference type="PRINTS" id="PR00368">
    <property type="entry name" value="FADPNR"/>
</dbReference>
<evidence type="ECO:0000256" key="3">
    <source>
        <dbReference type="ARBA" id="ARBA00022630"/>
    </source>
</evidence>
<sequence length="427" mass="45549">MQQQPPRVVVIGGGFAGLEAVRGLADAAVRVTLVDRANHHLFQPLLYQVATAGMAAPSIAMPLRRLLRRQRNAEVLMAEVAGIDADARRVTLAGGGSLDYDHLVVAAGAAHAYFGNDHWARYAPGLKTLDDALAIRRRILLAFECAEREHDAAARAHWLHFVVIGGGATGVELAGTLAEIARHTLAHEFRHFDAGSARVVLVEAGPRILAGYPEPLSDAARRQLESLGVEVRLDSPVTDVDAQGVALGESGRIDARTILWAAGVAASPLGSCLPGGRDRAGRVRVEPDLSLPGHPEISVAGDLATLEQDGEPVPGVAAAAKQMGAHVARAIRARLEGRAPPPFRYRDYGSMATIGRGRAIAVIAGRRLTGALAWWVWLFAHVLFLAGFRNRIVVLVDWAWAYVSWRRNARIILGAAPRAGTDEADAG</sequence>
<dbReference type="PRINTS" id="PR00411">
    <property type="entry name" value="PNDRDTASEI"/>
</dbReference>
<keyword evidence="5" id="KW-0560">Oxidoreductase</keyword>
<comment type="catalytic activity">
    <reaction evidence="7">
        <text>a quinone + NADH + H(+) = a quinol + NAD(+)</text>
        <dbReference type="Rhea" id="RHEA:46160"/>
        <dbReference type="ChEBI" id="CHEBI:15378"/>
        <dbReference type="ChEBI" id="CHEBI:24646"/>
        <dbReference type="ChEBI" id="CHEBI:57540"/>
        <dbReference type="ChEBI" id="CHEBI:57945"/>
        <dbReference type="ChEBI" id="CHEBI:132124"/>
        <dbReference type="EC" id="1.6.5.9"/>
    </reaction>
</comment>
<evidence type="ECO:0000256" key="5">
    <source>
        <dbReference type="ARBA" id="ARBA00023002"/>
    </source>
</evidence>
<evidence type="ECO:0000256" key="6">
    <source>
        <dbReference type="ARBA" id="ARBA00023027"/>
    </source>
</evidence>
<protein>
    <recommendedName>
        <fullName evidence="2">NADH:ubiquinone reductase (non-electrogenic)</fullName>
        <ecNumber evidence="2">1.6.5.9</ecNumber>
    </recommendedName>
</protein>
<comment type="similarity">
    <text evidence="1">Belongs to the NADH dehydrogenase family.</text>
</comment>
<name>A0A8J7VUB0_9GAMM</name>
<keyword evidence="12" id="KW-1185">Reference proteome</keyword>
<keyword evidence="3" id="KW-0285">Flavoprotein</keyword>
<evidence type="ECO:0000259" key="9">
    <source>
        <dbReference type="Pfam" id="PF07992"/>
    </source>
</evidence>
<dbReference type="RefSeq" id="WP_211926069.1">
    <property type="nucleotide sequence ID" value="NZ_JAGQFT020000004.1"/>
</dbReference>
<dbReference type="InterPro" id="IPR036188">
    <property type="entry name" value="FAD/NAD-bd_sf"/>
</dbReference>
<gene>
    <name evidence="11" type="ORF">KB893_007735</name>
    <name evidence="10" type="ORF">KB893_06300</name>
</gene>
<organism evidence="10">
    <name type="scientific">Coralloluteibacterium stylophorae</name>
    <dbReference type="NCBI Taxonomy" id="1776034"/>
    <lineage>
        <taxon>Bacteria</taxon>
        <taxon>Pseudomonadati</taxon>
        <taxon>Pseudomonadota</taxon>
        <taxon>Gammaproteobacteria</taxon>
        <taxon>Lysobacterales</taxon>
        <taxon>Lysobacteraceae</taxon>
        <taxon>Coralloluteibacterium</taxon>
    </lineage>
</organism>
<dbReference type="SUPFAM" id="SSF51905">
    <property type="entry name" value="FAD/NAD(P)-binding domain"/>
    <property type="match status" value="2"/>
</dbReference>
<dbReference type="InterPro" id="IPR045024">
    <property type="entry name" value="NDH-2"/>
</dbReference>
<evidence type="ECO:0000256" key="7">
    <source>
        <dbReference type="ARBA" id="ARBA00047599"/>
    </source>
</evidence>
<evidence type="ECO:0000256" key="1">
    <source>
        <dbReference type="ARBA" id="ARBA00005272"/>
    </source>
</evidence>
<keyword evidence="4" id="KW-0274">FAD</keyword>
<dbReference type="EC" id="1.6.5.9" evidence="2"/>
<evidence type="ECO:0000313" key="12">
    <source>
        <dbReference type="Proteomes" id="UP000675747"/>
    </source>
</evidence>
<reference evidence="11 12" key="1">
    <citation type="journal article" date="2021" name="Microbiol. Resour. Announc.">
        <title>Draft Genome Sequence of Coralloluteibacterium stylophorae LMG 29479T.</title>
        <authorList>
            <person name="Karlyshev A.V."/>
            <person name="Kudryashova E.B."/>
            <person name="Ariskina E.V."/>
            <person name="Conroy A.P."/>
            <person name="Abidueva E.Y."/>
        </authorList>
    </citation>
    <scope>NUCLEOTIDE SEQUENCE [LARGE SCALE GENOMIC DNA]</scope>
    <source>
        <strain evidence="11 12">LMG 29479</strain>
    </source>
</reference>
<dbReference type="Pfam" id="PF07992">
    <property type="entry name" value="Pyr_redox_2"/>
    <property type="match status" value="1"/>
</dbReference>
<dbReference type="AlphaFoldDB" id="A0A8J7VUB0"/>
<evidence type="ECO:0000256" key="2">
    <source>
        <dbReference type="ARBA" id="ARBA00012637"/>
    </source>
</evidence>
<comment type="caution">
    <text evidence="10">The sequence shown here is derived from an EMBL/GenBank/DDBJ whole genome shotgun (WGS) entry which is preliminary data.</text>
</comment>
<evidence type="ECO:0000256" key="4">
    <source>
        <dbReference type="ARBA" id="ARBA00022827"/>
    </source>
</evidence>